<name>A0A0H4WVM0_9BACT</name>
<dbReference type="Pfam" id="PF13810">
    <property type="entry name" value="DUF4185"/>
    <property type="match status" value="1"/>
</dbReference>
<evidence type="ECO:0000313" key="3">
    <source>
        <dbReference type="Proteomes" id="UP000009026"/>
    </source>
</evidence>
<evidence type="ECO:0000313" key="2">
    <source>
        <dbReference type="EMBL" id="AKQ65380.1"/>
    </source>
</evidence>
<protein>
    <submittedName>
        <fullName evidence="2">Basic proline-rich protein</fullName>
    </submittedName>
</protein>
<dbReference type="STRING" id="1297742.A176_002292"/>
<dbReference type="Proteomes" id="UP000009026">
    <property type="component" value="Chromosome"/>
</dbReference>
<proteinExistence type="predicted"/>
<keyword evidence="3" id="KW-1185">Reference proteome</keyword>
<dbReference type="EMBL" id="CP012109">
    <property type="protein sequence ID" value="AKQ65380.1"/>
    <property type="molecule type" value="Genomic_DNA"/>
</dbReference>
<feature type="domain" description="DUF4185" evidence="1">
    <location>
        <begin position="54"/>
        <end position="92"/>
    </location>
</feature>
<dbReference type="InterPro" id="IPR025442">
    <property type="entry name" value="DUF4185"/>
</dbReference>
<sequence length="97" mass="10344">MAMNGTTTWKWTFLLQSTWALWWGAAAEAVTPSNVTKVARVTGATPSGEALPNPNQTHTGYDVYGTDLCIVWDKGGGEVFVLFGDTFGAGWCEAAPS</sequence>
<dbReference type="PATRIC" id="fig|1297742.4.peg.2313"/>
<organism evidence="2 3">
    <name type="scientific">Pseudomyxococcus hansupus</name>
    <dbReference type="NCBI Taxonomy" id="1297742"/>
    <lineage>
        <taxon>Bacteria</taxon>
        <taxon>Pseudomonadati</taxon>
        <taxon>Myxococcota</taxon>
        <taxon>Myxococcia</taxon>
        <taxon>Myxococcales</taxon>
        <taxon>Cystobacterineae</taxon>
        <taxon>Myxococcaceae</taxon>
        <taxon>Pseudomyxococcus</taxon>
    </lineage>
</organism>
<evidence type="ECO:0000259" key="1">
    <source>
        <dbReference type="Pfam" id="PF13810"/>
    </source>
</evidence>
<dbReference type="KEGG" id="mym:A176_002292"/>
<gene>
    <name evidence="2" type="ORF">A176_002292</name>
</gene>
<reference evidence="2 3" key="1">
    <citation type="journal article" date="2016" name="PLoS ONE">
        <title>Complete Genome Sequence and Comparative Genomics of a Novel Myxobacterium Myxococcus hansupus.</title>
        <authorList>
            <person name="Sharma G."/>
            <person name="Narwani T."/>
            <person name="Subramanian S."/>
        </authorList>
    </citation>
    <scope>NUCLEOTIDE SEQUENCE [LARGE SCALE GENOMIC DNA]</scope>
    <source>
        <strain evidence="3">mixupus</strain>
    </source>
</reference>
<dbReference type="AlphaFoldDB" id="A0A0H4WVM0"/>
<accession>A0A0H4WVM0</accession>